<organism evidence="1 2">
    <name type="scientific">Gandjariella thermophila</name>
    <dbReference type="NCBI Taxonomy" id="1931992"/>
    <lineage>
        <taxon>Bacteria</taxon>
        <taxon>Bacillati</taxon>
        <taxon>Actinomycetota</taxon>
        <taxon>Actinomycetes</taxon>
        <taxon>Pseudonocardiales</taxon>
        <taxon>Pseudonocardiaceae</taxon>
        <taxon>Gandjariella</taxon>
    </lineage>
</organism>
<comment type="caution">
    <text evidence="1">The sequence shown here is derived from an EMBL/GenBank/DDBJ whole genome shotgun (WGS) entry which is preliminary data.</text>
</comment>
<dbReference type="OrthoDB" id="9148135at2"/>
<name>A0A4D4JEI5_9PSEU</name>
<dbReference type="RefSeq" id="WP_137815292.1">
    <property type="nucleotide sequence ID" value="NZ_BJFL01000022.1"/>
</dbReference>
<dbReference type="PANTHER" id="PTHR38479">
    <property type="entry name" value="LMO0824 PROTEIN"/>
    <property type="match status" value="1"/>
</dbReference>
<accession>A0A4D4JEI5</accession>
<dbReference type="PANTHER" id="PTHR38479:SF2">
    <property type="entry name" value="WINGED HELIX DNA-BINDING DOMAIN-CONTAINING PROTEIN"/>
    <property type="match status" value="1"/>
</dbReference>
<evidence type="ECO:0000313" key="1">
    <source>
        <dbReference type="EMBL" id="GDY32263.1"/>
    </source>
</evidence>
<dbReference type="Pfam" id="PF06224">
    <property type="entry name" value="AlkZ-like"/>
    <property type="match status" value="1"/>
</dbReference>
<reference evidence="2" key="1">
    <citation type="submission" date="2019-04" db="EMBL/GenBank/DDBJ databases">
        <title>Draft genome sequence of Pseudonocardiaceae bacterium SL3-2-4.</title>
        <authorList>
            <person name="Ningsih F."/>
            <person name="Yokota A."/>
            <person name="Sakai Y."/>
            <person name="Nanatani K."/>
            <person name="Yabe S."/>
            <person name="Oetari A."/>
            <person name="Sjamsuridzal W."/>
        </authorList>
    </citation>
    <scope>NUCLEOTIDE SEQUENCE [LARGE SCALE GENOMIC DNA]</scope>
    <source>
        <strain evidence="2">SL3-2-4</strain>
    </source>
</reference>
<evidence type="ECO:0000313" key="2">
    <source>
        <dbReference type="Proteomes" id="UP000298860"/>
    </source>
</evidence>
<protein>
    <recommendedName>
        <fullName evidence="3">Winged helix DNA-binding domain-containing protein</fullName>
    </recommendedName>
</protein>
<keyword evidence="2" id="KW-1185">Reference proteome</keyword>
<proteinExistence type="predicted"/>
<dbReference type="EMBL" id="BJFL01000022">
    <property type="protein sequence ID" value="GDY32263.1"/>
    <property type="molecule type" value="Genomic_DNA"/>
</dbReference>
<dbReference type="InterPro" id="IPR009351">
    <property type="entry name" value="AlkZ-like"/>
</dbReference>
<gene>
    <name evidence="1" type="ORF">GTS_38960</name>
</gene>
<sequence>MKVTRQQVLAYRIAEHGLHRAARDESELALFDLGVQDTSNATARLALAARLPRPAGDLAGFTLIWSYRGAPHLHRGADLPALAEALWPGSESDAWARLAWRADRGIPALEAYAVTARALREAVPRTMGKGAASAALTAAIPPGLSQWCRGCQATHVSEQLMRLAVLPAGIRLETDRYPATLSPIEPWPGIPERTRGVDRVITTYLRFFGPATPGEVAGFLGTTRKSVLPYWPDDLSEVDVEGRTCWLPEDRLDLLRDPPAPPPVRLLPALDPYLQARDRDLLVPDKAAQKALWRILGNPGALLVDGEVAGVWRARTARTRIEITVQPFAPLDPETRAEVEAEATTIGAVRGAGSVAVRFATG</sequence>
<dbReference type="AlphaFoldDB" id="A0A4D4JEI5"/>
<evidence type="ECO:0008006" key="3">
    <source>
        <dbReference type="Google" id="ProtNLM"/>
    </source>
</evidence>
<dbReference type="Proteomes" id="UP000298860">
    <property type="component" value="Unassembled WGS sequence"/>
</dbReference>